<evidence type="ECO:0000313" key="1">
    <source>
        <dbReference type="EMBL" id="CAL6060702.1"/>
    </source>
</evidence>
<proteinExistence type="predicted"/>
<organism evidence="1 2">
    <name type="scientific">Hexamita inflata</name>
    <dbReference type="NCBI Taxonomy" id="28002"/>
    <lineage>
        <taxon>Eukaryota</taxon>
        <taxon>Metamonada</taxon>
        <taxon>Diplomonadida</taxon>
        <taxon>Hexamitidae</taxon>
        <taxon>Hexamitinae</taxon>
        <taxon>Hexamita</taxon>
    </lineage>
</organism>
<reference evidence="1 2" key="1">
    <citation type="submission" date="2024-07" db="EMBL/GenBank/DDBJ databases">
        <authorList>
            <person name="Akdeniz Z."/>
        </authorList>
    </citation>
    <scope>NUCLEOTIDE SEQUENCE [LARGE SCALE GENOMIC DNA]</scope>
</reference>
<accession>A0ABP1KHD4</accession>
<dbReference type="EMBL" id="CAXDID020000231">
    <property type="protein sequence ID" value="CAL6060702.1"/>
    <property type="molecule type" value="Genomic_DNA"/>
</dbReference>
<dbReference type="Proteomes" id="UP001642409">
    <property type="component" value="Unassembled WGS sequence"/>
</dbReference>
<name>A0ABP1KHD4_9EUKA</name>
<gene>
    <name evidence="1" type="ORF">HINF_LOCUS49354</name>
</gene>
<comment type="caution">
    <text evidence="1">The sequence shown here is derived from an EMBL/GenBank/DDBJ whole genome shotgun (WGS) entry which is preliminary data.</text>
</comment>
<protein>
    <submittedName>
        <fullName evidence="1">Hypothetical_protein</fullName>
    </submittedName>
</protein>
<keyword evidence="2" id="KW-1185">Reference proteome</keyword>
<sequence>MKFSWEVTWFSCQDRSEYLCFSFHHFFFRSMFFRFEISFKYLKLKYSSKIKSGFDSSRTQAHLLYRNQTAQHQSDINQFMKMYEKNMNLFEIQSKNVHASFK</sequence>
<evidence type="ECO:0000313" key="2">
    <source>
        <dbReference type="Proteomes" id="UP001642409"/>
    </source>
</evidence>